<dbReference type="GO" id="GO:0046872">
    <property type="term" value="F:metal ion binding"/>
    <property type="evidence" value="ECO:0007669"/>
    <property type="project" value="UniProtKB-KW"/>
</dbReference>
<evidence type="ECO:0000256" key="1">
    <source>
        <dbReference type="ARBA" id="ARBA00005896"/>
    </source>
</evidence>
<gene>
    <name evidence="7" type="ORF">METZ01_LOCUS324348</name>
</gene>
<evidence type="ECO:0000256" key="4">
    <source>
        <dbReference type="ARBA" id="ARBA00023002"/>
    </source>
</evidence>
<name>A0A382PDM5_9ZZZZ</name>
<keyword evidence="4" id="KW-0560">Oxidoreductase</keyword>
<comment type="similarity">
    <text evidence="1">Belongs to the TfdA dioxygenase family.</text>
</comment>
<dbReference type="SUPFAM" id="SSF51197">
    <property type="entry name" value="Clavaminate synthase-like"/>
    <property type="match status" value="1"/>
</dbReference>
<dbReference type="GO" id="GO:0000908">
    <property type="term" value="F:taurine dioxygenase activity"/>
    <property type="evidence" value="ECO:0007669"/>
    <property type="project" value="TreeGrafter"/>
</dbReference>
<keyword evidence="3" id="KW-0223">Dioxygenase</keyword>
<accession>A0A382PDM5</accession>
<dbReference type="Pfam" id="PF02668">
    <property type="entry name" value="TauD"/>
    <property type="match status" value="1"/>
</dbReference>
<dbReference type="InterPro" id="IPR051323">
    <property type="entry name" value="AtsK-like"/>
</dbReference>
<organism evidence="7">
    <name type="scientific">marine metagenome</name>
    <dbReference type="NCBI Taxonomy" id="408172"/>
    <lineage>
        <taxon>unclassified sequences</taxon>
        <taxon>metagenomes</taxon>
        <taxon>ecological metagenomes</taxon>
    </lineage>
</organism>
<keyword evidence="2" id="KW-0479">Metal-binding</keyword>
<sequence length="280" mass="31844">MEDLVMALSNIRVKPLTAAIGAELEGVDLSQPLNDDTFDAVHDALMDHNVIFFRDQELTLEQHKDFGRRFGDLHIHPAAPSPKGHPEILKIHADENSKFVAGGAWHSDVSCDVEPPMGSILHLHTVPQHGGDTLFSNMYGAYEALSDRMQNFLDGLSAKHRSEHVHGGRYGDKENLRDGDYPEAIHPVVRTHPVTKRKGLYVNSAFTTRIMELSRHESQDVLQMLHNHIARGVDFQCRFRWERNSVAFWDNRCTQHHAAWDYFPDVRSGYRVTIQGDRPI</sequence>
<dbReference type="FunFam" id="3.60.130.10:FF:000007">
    <property type="entry name" value="Alpha-ketoglutarate-dependent taurine dioxygenase"/>
    <property type="match status" value="1"/>
</dbReference>
<evidence type="ECO:0000259" key="6">
    <source>
        <dbReference type="Pfam" id="PF02668"/>
    </source>
</evidence>
<dbReference type="InterPro" id="IPR042098">
    <property type="entry name" value="TauD-like_sf"/>
</dbReference>
<keyword evidence="5" id="KW-0408">Iron</keyword>
<proteinExistence type="inferred from homology"/>
<dbReference type="Gene3D" id="3.60.130.10">
    <property type="entry name" value="Clavaminate synthase-like"/>
    <property type="match status" value="1"/>
</dbReference>
<dbReference type="PANTHER" id="PTHR30468:SF1">
    <property type="entry name" value="ALPHA-KETOGLUTARATE-DEPENDENT SULFONATE DIOXYGENASE"/>
    <property type="match status" value="1"/>
</dbReference>
<evidence type="ECO:0000256" key="3">
    <source>
        <dbReference type="ARBA" id="ARBA00022964"/>
    </source>
</evidence>
<evidence type="ECO:0000256" key="2">
    <source>
        <dbReference type="ARBA" id="ARBA00022723"/>
    </source>
</evidence>
<dbReference type="GO" id="GO:0005737">
    <property type="term" value="C:cytoplasm"/>
    <property type="evidence" value="ECO:0007669"/>
    <property type="project" value="TreeGrafter"/>
</dbReference>
<evidence type="ECO:0000313" key="7">
    <source>
        <dbReference type="EMBL" id="SVC71494.1"/>
    </source>
</evidence>
<feature type="domain" description="TauD/TfdA-like" evidence="6">
    <location>
        <begin position="13"/>
        <end position="272"/>
    </location>
</feature>
<evidence type="ECO:0000256" key="5">
    <source>
        <dbReference type="ARBA" id="ARBA00023004"/>
    </source>
</evidence>
<reference evidence="7" key="1">
    <citation type="submission" date="2018-05" db="EMBL/GenBank/DDBJ databases">
        <authorList>
            <person name="Lanie J.A."/>
            <person name="Ng W.-L."/>
            <person name="Kazmierczak K.M."/>
            <person name="Andrzejewski T.M."/>
            <person name="Davidsen T.M."/>
            <person name="Wayne K.J."/>
            <person name="Tettelin H."/>
            <person name="Glass J.I."/>
            <person name="Rusch D."/>
            <person name="Podicherti R."/>
            <person name="Tsui H.-C.T."/>
            <person name="Winkler M.E."/>
        </authorList>
    </citation>
    <scope>NUCLEOTIDE SEQUENCE</scope>
</reference>
<dbReference type="PANTHER" id="PTHR30468">
    <property type="entry name" value="ALPHA-KETOGLUTARATE-DEPENDENT SULFONATE DIOXYGENASE"/>
    <property type="match status" value="1"/>
</dbReference>
<dbReference type="AlphaFoldDB" id="A0A382PDM5"/>
<dbReference type="GO" id="GO:0006790">
    <property type="term" value="P:sulfur compound metabolic process"/>
    <property type="evidence" value="ECO:0007669"/>
    <property type="project" value="TreeGrafter"/>
</dbReference>
<dbReference type="InterPro" id="IPR003819">
    <property type="entry name" value="TauD/TfdA-like"/>
</dbReference>
<protein>
    <recommendedName>
        <fullName evidence="6">TauD/TfdA-like domain-containing protein</fullName>
    </recommendedName>
</protein>
<dbReference type="EMBL" id="UINC01106675">
    <property type="protein sequence ID" value="SVC71494.1"/>
    <property type="molecule type" value="Genomic_DNA"/>
</dbReference>